<feature type="transmembrane region" description="Helical" evidence="9">
    <location>
        <begin position="281"/>
        <end position="300"/>
    </location>
</feature>
<dbReference type="GeneID" id="66345602"/>
<dbReference type="GO" id="GO:1902815">
    <property type="term" value="P:N,N'-diacetylchitobiose import"/>
    <property type="evidence" value="ECO:0007669"/>
    <property type="project" value="TreeGrafter"/>
</dbReference>
<feature type="domain" description="PTS EIIC type-3" evidence="10">
    <location>
        <begin position="9"/>
        <end position="404"/>
    </location>
</feature>
<evidence type="ECO:0000256" key="7">
    <source>
        <dbReference type="ARBA" id="ARBA00023136"/>
    </source>
</evidence>
<dbReference type="PIRSF" id="PIRSF006351">
    <property type="entry name" value="PTS_EIIC-Cellobiose"/>
    <property type="match status" value="1"/>
</dbReference>
<keyword evidence="12" id="KW-1185">Reference proteome</keyword>
<keyword evidence="6 9" id="KW-1133">Transmembrane helix</keyword>
<proteinExistence type="predicted"/>
<reference evidence="11" key="1">
    <citation type="submission" date="2021-04" db="EMBL/GenBank/DDBJ databases">
        <title>Complete genome sequence of the type strain Clostridium beijerinckii NRRL B-598.</title>
        <authorList>
            <person name="Sedlar K."/>
            <person name="Branska B."/>
            <person name="Bezdicek M."/>
            <person name="Nykrynova M."/>
            <person name="Lengerova M."/>
            <person name="Skutkova H."/>
            <person name="Patakova P."/>
        </authorList>
    </citation>
    <scope>NUCLEOTIDE SEQUENCE</scope>
    <source>
        <strain evidence="11">DSM 791</strain>
    </source>
</reference>
<feature type="transmembrane region" description="Helical" evidence="9">
    <location>
        <begin position="138"/>
        <end position="155"/>
    </location>
</feature>
<feature type="transmembrane region" description="Helical" evidence="9">
    <location>
        <begin position="72"/>
        <end position="93"/>
    </location>
</feature>
<feature type="transmembrane region" description="Helical" evidence="9">
    <location>
        <begin position="32"/>
        <end position="52"/>
    </location>
</feature>
<dbReference type="InterPro" id="IPR051088">
    <property type="entry name" value="PTS_Sugar-EIIC/EIIB"/>
</dbReference>
<dbReference type="InterPro" id="IPR004796">
    <property type="entry name" value="PTS_IIC_cello"/>
</dbReference>
<dbReference type="Pfam" id="PF02378">
    <property type="entry name" value="PTS_EIIC"/>
    <property type="match status" value="1"/>
</dbReference>
<organism evidence="11 12">
    <name type="scientific">Clostridium beijerinckii</name>
    <name type="common">Clostridium MP</name>
    <dbReference type="NCBI Taxonomy" id="1520"/>
    <lineage>
        <taxon>Bacteria</taxon>
        <taxon>Bacillati</taxon>
        <taxon>Bacillota</taxon>
        <taxon>Clostridia</taxon>
        <taxon>Eubacteriales</taxon>
        <taxon>Clostridiaceae</taxon>
        <taxon>Clostridium</taxon>
    </lineage>
</organism>
<feature type="transmembrane region" description="Helical" evidence="9">
    <location>
        <begin position="100"/>
        <end position="118"/>
    </location>
</feature>
<keyword evidence="5 9" id="KW-0812">Transmembrane</keyword>
<feature type="transmembrane region" description="Helical" evidence="9">
    <location>
        <begin position="176"/>
        <end position="203"/>
    </location>
</feature>
<comment type="subcellular location">
    <subcellularLocation>
        <location evidence="1">Cell membrane</location>
        <topology evidence="1">Multi-pass membrane protein</topology>
    </subcellularLocation>
</comment>
<feature type="transmembrane region" description="Helical" evidence="9">
    <location>
        <begin position="338"/>
        <end position="354"/>
    </location>
</feature>
<keyword evidence="7 8" id="KW-0472">Membrane</keyword>
<evidence type="ECO:0000256" key="2">
    <source>
        <dbReference type="ARBA" id="ARBA00022448"/>
    </source>
</evidence>
<dbReference type="PANTHER" id="PTHR33989:SF4">
    <property type="entry name" value="PTS SYSTEM N,N'-DIACETYLCHITOBIOSE-SPECIFIC EIIC COMPONENT"/>
    <property type="match status" value="1"/>
</dbReference>
<evidence type="ECO:0000313" key="12">
    <source>
        <dbReference type="Proteomes" id="UP000679373"/>
    </source>
</evidence>
<keyword evidence="4 8" id="KW-0762">Sugar transport</keyword>
<dbReference type="EMBL" id="CP073653">
    <property type="protein sequence ID" value="QUN33061.1"/>
    <property type="molecule type" value="Genomic_DNA"/>
</dbReference>
<sequence>MFNKFEAFMSKYLAPLANKMDKEIHLSAIKKAMVALMPLLIIGSFCLIPEAIPNMIGENNPISQWILANIDIIYIPYNVGMALMALYATAFMAYHLANSYKLDVPGCISMAVISFLMMTVDYTKDGGIITKYLGPKGLFAAMFAAIIAVELYRWCKKKKFTIKMPDSVPDFVSRSFEMIPISIIIIGFFLIIRIVCVNVFNIMPPLIFTSIFAPLVGSMDNPLSYTFLKMLQCLLFFFGIHPSVLSPITTPISTQFLAENIANYKAGLAMTHFFAPGPESAFGNFTGTGITFGLVFWCLLSKSKALKQIGRVALIPALFGINEPILFGAPIVLNPIFFIPYVICGGIIGTIPGWMMKFGMLSCSFFTPPYVGVFLEGYLTNMDPMSIVANGIQLILSLVVWYPFFKIYEKRYQQKEKENDKNNMSKEDEEILKDLDLDF</sequence>
<comment type="function">
    <text evidence="8">The phosphoenolpyruvate-dependent sugar phosphotransferase system (PTS), a major carbohydrate active -transport system, catalyzes the phosphorylation of incoming sugar substrates concomitant with their translocation across the cell membrane.</text>
</comment>
<evidence type="ECO:0000256" key="1">
    <source>
        <dbReference type="ARBA" id="ARBA00004651"/>
    </source>
</evidence>
<evidence type="ECO:0000256" key="5">
    <source>
        <dbReference type="ARBA" id="ARBA00022692"/>
    </source>
</evidence>
<dbReference type="AlphaFoldDB" id="A0AB74V9E5"/>
<dbReference type="PROSITE" id="PS51105">
    <property type="entry name" value="PTS_EIIC_TYPE_3"/>
    <property type="match status" value="1"/>
</dbReference>
<dbReference type="InterPro" id="IPR003352">
    <property type="entry name" value="PTS_EIIC"/>
</dbReference>
<name>A0AB74V9E5_CLOBE</name>
<keyword evidence="3 8" id="KW-1003">Cell membrane</keyword>
<evidence type="ECO:0000259" key="10">
    <source>
        <dbReference type="PROSITE" id="PS51105"/>
    </source>
</evidence>
<feature type="transmembrane region" description="Helical" evidence="9">
    <location>
        <begin position="361"/>
        <end position="379"/>
    </location>
</feature>
<feature type="transmembrane region" description="Helical" evidence="9">
    <location>
        <begin position="385"/>
        <end position="405"/>
    </location>
</feature>
<dbReference type="RefSeq" id="WP_077869411.1">
    <property type="nucleotide sequence ID" value="NZ_BKAK01000063.1"/>
</dbReference>
<evidence type="ECO:0000313" key="11">
    <source>
        <dbReference type="EMBL" id="QUN33061.1"/>
    </source>
</evidence>
<dbReference type="GO" id="GO:0005886">
    <property type="term" value="C:plasma membrane"/>
    <property type="evidence" value="ECO:0007669"/>
    <property type="project" value="UniProtKB-SubCell"/>
</dbReference>
<dbReference type="InterPro" id="IPR004501">
    <property type="entry name" value="PTS_EIIC_3"/>
</dbReference>
<evidence type="ECO:0000256" key="3">
    <source>
        <dbReference type="ARBA" id="ARBA00022475"/>
    </source>
</evidence>
<dbReference type="PANTHER" id="PTHR33989">
    <property type="match status" value="1"/>
</dbReference>
<accession>A0AB74V9E5</accession>
<evidence type="ECO:0000256" key="6">
    <source>
        <dbReference type="ARBA" id="ARBA00022989"/>
    </source>
</evidence>
<evidence type="ECO:0000256" key="4">
    <source>
        <dbReference type="ARBA" id="ARBA00022597"/>
    </source>
</evidence>
<feature type="transmembrane region" description="Helical" evidence="9">
    <location>
        <begin position="223"/>
        <end position="244"/>
    </location>
</feature>
<gene>
    <name evidence="11" type="ORF">KEC93_13725</name>
</gene>
<dbReference type="GO" id="GO:0008982">
    <property type="term" value="F:protein-N(PI)-phosphohistidine-sugar phosphotransferase activity"/>
    <property type="evidence" value="ECO:0007669"/>
    <property type="project" value="UniProtKB-UniRule"/>
</dbReference>
<evidence type="ECO:0000256" key="9">
    <source>
        <dbReference type="SAM" id="Phobius"/>
    </source>
</evidence>
<keyword evidence="2 8" id="KW-0813">Transport</keyword>
<dbReference type="GO" id="GO:0009401">
    <property type="term" value="P:phosphoenolpyruvate-dependent sugar phosphotransferase system"/>
    <property type="evidence" value="ECO:0007669"/>
    <property type="project" value="InterPro"/>
</dbReference>
<protein>
    <recommendedName>
        <fullName evidence="8">Permease IIC component</fullName>
    </recommendedName>
</protein>
<dbReference type="Proteomes" id="UP000679373">
    <property type="component" value="Chromosome"/>
</dbReference>
<evidence type="ECO:0000256" key="8">
    <source>
        <dbReference type="PIRNR" id="PIRNR006351"/>
    </source>
</evidence>
<dbReference type="NCBIfam" id="TIGR00410">
    <property type="entry name" value="lacE"/>
    <property type="match status" value="1"/>
</dbReference>